<evidence type="ECO:0000259" key="4">
    <source>
        <dbReference type="PROSITE" id="PS50157"/>
    </source>
</evidence>
<dbReference type="AlphaFoldDB" id="A0A8J5F8T6"/>
<gene>
    <name evidence="6" type="ORF">ZIOFF_058888</name>
</gene>
<dbReference type="GO" id="GO:0006369">
    <property type="term" value="P:termination of RNA polymerase II transcription"/>
    <property type="evidence" value="ECO:0007669"/>
    <property type="project" value="InterPro"/>
</dbReference>
<dbReference type="GO" id="GO:0003729">
    <property type="term" value="F:mRNA binding"/>
    <property type="evidence" value="ECO:0007669"/>
    <property type="project" value="InterPro"/>
</dbReference>
<dbReference type="GO" id="GO:0008270">
    <property type="term" value="F:zinc ion binding"/>
    <property type="evidence" value="ECO:0007669"/>
    <property type="project" value="UniProtKB-KW"/>
</dbReference>
<feature type="compositionally biased region" description="Polar residues" evidence="3">
    <location>
        <begin position="309"/>
        <end position="320"/>
    </location>
</feature>
<dbReference type="Pfam" id="PF04818">
    <property type="entry name" value="CID"/>
    <property type="match status" value="1"/>
</dbReference>
<dbReference type="GO" id="GO:0005737">
    <property type="term" value="C:cytoplasm"/>
    <property type="evidence" value="ECO:0007669"/>
    <property type="project" value="TreeGrafter"/>
</dbReference>
<dbReference type="GO" id="GO:0005849">
    <property type="term" value="C:mRNA cleavage factor complex"/>
    <property type="evidence" value="ECO:0007669"/>
    <property type="project" value="TreeGrafter"/>
</dbReference>
<feature type="region of interest" description="Disordered" evidence="3">
    <location>
        <begin position="707"/>
        <end position="731"/>
    </location>
</feature>
<dbReference type="PROSITE" id="PS51391">
    <property type="entry name" value="CID"/>
    <property type="match status" value="1"/>
</dbReference>
<evidence type="ECO:0000259" key="5">
    <source>
        <dbReference type="PROSITE" id="PS51391"/>
    </source>
</evidence>
<feature type="compositionally biased region" description="Basic and acidic residues" evidence="3">
    <location>
        <begin position="66"/>
        <end position="75"/>
    </location>
</feature>
<dbReference type="CDD" id="cd16982">
    <property type="entry name" value="CID_Pcf11"/>
    <property type="match status" value="1"/>
</dbReference>
<evidence type="ECO:0000256" key="2">
    <source>
        <dbReference type="PROSITE-ProRule" id="PRU00042"/>
    </source>
</evidence>
<feature type="compositionally biased region" description="Polar residues" evidence="3">
    <location>
        <begin position="492"/>
        <end position="507"/>
    </location>
</feature>
<organism evidence="6 7">
    <name type="scientific">Zingiber officinale</name>
    <name type="common">Ginger</name>
    <name type="synonym">Amomum zingiber</name>
    <dbReference type="NCBI Taxonomy" id="94328"/>
    <lineage>
        <taxon>Eukaryota</taxon>
        <taxon>Viridiplantae</taxon>
        <taxon>Streptophyta</taxon>
        <taxon>Embryophyta</taxon>
        <taxon>Tracheophyta</taxon>
        <taxon>Spermatophyta</taxon>
        <taxon>Magnoliopsida</taxon>
        <taxon>Liliopsida</taxon>
        <taxon>Zingiberales</taxon>
        <taxon>Zingiberaceae</taxon>
        <taxon>Zingiber</taxon>
    </lineage>
</organism>
<dbReference type="PROSITE" id="PS00028">
    <property type="entry name" value="ZINC_FINGER_C2H2_1"/>
    <property type="match status" value="1"/>
</dbReference>
<dbReference type="Gene3D" id="1.25.40.90">
    <property type="match status" value="1"/>
</dbReference>
<keyword evidence="2" id="KW-0479">Metal-binding</keyword>
<accession>A0A8J5F8T6</accession>
<dbReference type="GO" id="GO:0031124">
    <property type="term" value="P:mRNA 3'-end processing"/>
    <property type="evidence" value="ECO:0007669"/>
    <property type="project" value="InterPro"/>
</dbReference>
<comment type="caution">
    <text evidence="6">The sequence shown here is derived from an EMBL/GenBank/DDBJ whole genome shotgun (WGS) entry which is preliminary data.</text>
</comment>
<dbReference type="Pfam" id="PF23228">
    <property type="entry name" value="zf_PCFS4"/>
    <property type="match status" value="1"/>
</dbReference>
<feature type="region of interest" description="Disordered" evidence="3">
    <location>
        <begin position="486"/>
        <end position="533"/>
    </location>
</feature>
<evidence type="ECO:0000256" key="3">
    <source>
        <dbReference type="SAM" id="MobiDB-lite"/>
    </source>
</evidence>
<dbReference type="SMART" id="SM00582">
    <property type="entry name" value="RPR"/>
    <property type="match status" value="1"/>
</dbReference>
<feature type="compositionally biased region" description="Low complexity" evidence="3">
    <location>
        <begin position="851"/>
        <end position="869"/>
    </location>
</feature>
<feature type="domain" description="CID" evidence="5">
    <location>
        <begin position="107"/>
        <end position="239"/>
    </location>
</feature>
<dbReference type="InterPro" id="IPR057242">
    <property type="entry name" value="PCFS4-like"/>
</dbReference>
<dbReference type="InterPro" id="IPR008942">
    <property type="entry name" value="ENTH_VHS"/>
</dbReference>
<dbReference type="PANTHER" id="PTHR15921:SF3">
    <property type="entry name" value="PRE-MRNA CLEAVAGE COMPLEX 2 PROTEIN PCF11"/>
    <property type="match status" value="1"/>
</dbReference>
<dbReference type="InterPro" id="IPR045154">
    <property type="entry name" value="PCF11-like"/>
</dbReference>
<feature type="compositionally biased region" description="Basic and acidic residues" evidence="3">
    <location>
        <begin position="89"/>
        <end position="107"/>
    </location>
</feature>
<proteinExistence type="predicted"/>
<evidence type="ECO:0000256" key="1">
    <source>
        <dbReference type="ARBA" id="ARBA00022664"/>
    </source>
</evidence>
<dbReference type="PANTHER" id="PTHR15921">
    <property type="entry name" value="PRE-MRNA CLEAVAGE COMPLEX II"/>
    <property type="match status" value="1"/>
</dbReference>
<dbReference type="EMBL" id="JACMSC010000016">
    <property type="protein sequence ID" value="KAG6482257.1"/>
    <property type="molecule type" value="Genomic_DNA"/>
</dbReference>
<feature type="compositionally biased region" description="Low complexity" evidence="3">
    <location>
        <begin position="633"/>
        <end position="647"/>
    </location>
</feature>
<protein>
    <recommendedName>
        <fullName evidence="8">CID domain-containing protein</fullName>
    </recommendedName>
</protein>
<dbReference type="GO" id="GO:0000993">
    <property type="term" value="F:RNA polymerase II complex binding"/>
    <property type="evidence" value="ECO:0007669"/>
    <property type="project" value="InterPro"/>
</dbReference>
<dbReference type="FunFam" id="1.25.40.90:FF:000023">
    <property type="entry name" value="polyadenylation and cleavage factor homolog 4"/>
    <property type="match status" value="1"/>
</dbReference>
<name>A0A8J5F8T6_ZINOF</name>
<feature type="region of interest" description="Disordered" evidence="3">
    <location>
        <begin position="275"/>
        <end position="335"/>
    </location>
</feature>
<feature type="region of interest" description="Disordered" evidence="3">
    <location>
        <begin position="746"/>
        <end position="771"/>
    </location>
</feature>
<dbReference type="PROSITE" id="PS50157">
    <property type="entry name" value="ZINC_FINGER_C2H2_2"/>
    <property type="match status" value="1"/>
</dbReference>
<keyword evidence="2" id="KW-0862">Zinc</keyword>
<keyword evidence="7" id="KW-1185">Reference proteome</keyword>
<dbReference type="InterPro" id="IPR047415">
    <property type="entry name" value="Pcf11_CID"/>
</dbReference>
<feature type="region of interest" description="Disordered" evidence="3">
    <location>
        <begin position="622"/>
        <end position="647"/>
    </location>
</feature>
<sequence length="1155" mass="126222">MMRTVPANSAAGVLQSHYLQAIGVCLSASAIPSRDMESSRRSVMDRSRELGLKRARLAVDDAGDRDRISLNRDRSLPPSRANGQPWDPRPPRPGEREDRDDAPRAGSHRELVAQYKTALAELIFNSKPIITNLTIIAGESLHAAKEIAAVICTNVLEVPCEQKLPSLYLLDSIVKNIGRDYIKYFAARLPEVVPVVFCKVYKQVESSIHPSMRHLFGTWKGVFPLATLQVIEKELGFSPVINGSSGSASSKPDSQFQRPAHSIHVNPKYLEARQRLQQSSRAKDVNNDELSGVPSTFGDTHKSDRNPVLDNSRQWTSLPSKNMERPQQERVNSAAHGTKVIKLARDYEYSSDFPQAPDLGIGRLSGRLKDHDGHDRLFYGAGVAATEVQHTRRNEFDVKQSYGVSHVLGSKQPSIRLSSLDSGGMERKKLEATGCWKNAEEEEFVWDDIKTRMDLGGTNSSVMGGRSTGETKKLTNLQRGKWPSLETDHVESNSNKVNASQYNTSKGGNRLPSYEESVKHVRPPGAEHEIDSGLNMDTSDLLLNQRTSPQHSSSLWLRNELTPADAGLNYKRSKGDQVEGHLGTSGGGLPTSINSALPLHGVRPSALSSSLNTRANLPVPVGSISKQRHQPSEHPSPYSYLPPSSEPIQQLKPLNAVDQNHLRALPFTQMSEKSLQMEGKMNKIHVPGSLDASSAKNHAQPFVSLSNSARSLSETSQQLEGSLDSATSASFNQPHDHLRFLEQSKHNLSKQQPEAQPLSKAQYQPSHQMEKLPPLSLGHEAAHTGTETSLNHSNTSTAEALGQPSASSLLAAIMNSGLLSNNSLTTFPKLNVEPPLPIGPPPIQISTLAPLSTSSSSSLSDNLSNLNSSHFGETMPPLPPGPPPSSSLAGMNSENPETSGHSLNPLSSLLSSLVAKGLISSRSTELPSASAAELANKVGHQCVGSANNSTEQINSSTSVVPSIVSQSNAINENEILGIEFKQEILRQPYPSVIRSLFVDLKYQCCICGTRFRFQEQLKGHLDWHVSKESEISDLRQKSRKWFLDMNSSHTAVLPSAATALLDEMDPCEEDCGSMVPADESQSICALCGEPFEDFYSEVRDEWMYKGTTYLDQPYMQDDASKVDDTAGQLIVHAGCIAQRSCDNMDITEHDKVEQL</sequence>
<keyword evidence="2" id="KW-0863">Zinc-finger</keyword>
<feature type="domain" description="C2H2-type" evidence="4">
    <location>
        <begin position="1002"/>
        <end position="1029"/>
    </location>
</feature>
<evidence type="ECO:0000313" key="7">
    <source>
        <dbReference type="Proteomes" id="UP000734854"/>
    </source>
</evidence>
<feature type="compositionally biased region" description="Pro residues" evidence="3">
    <location>
        <begin position="876"/>
        <end position="885"/>
    </location>
</feature>
<feature type="region of interest" description="Disordered" evidence="3">
    <location>
        <begin position="847"/>
        <end position="904"/>
    </location>
</feature>
<dbReference type="SUPFAM" id="SSF48464">
    <property type="entry name" value="ENTH/VHS domain"/>
    <property type="match status" value="1"/>
</dbReference>
<dbReference type="InterPro" id="IPR013087">
    <property type="entry name" value="Znf_C2H2_type"/>
</dbReference>
<dbReference type="InterPro" id="IPR006569">
    <property type="entry name" value="CID_dom"/>
</dbReference>
<feature type="compositionally biased region" description="Polar residues" evidence="3">
    <location>
        <begin position="889"/>
        <end position="901"/>
    </location>
</feature>
<keyword evidence="1" id="KW-0507">mRNA processing</keyword>
<dbReference type="Proteomes" id="UP000734854">
    <property type="component" value="Unassembled WGS sequence"/>
</dbReference>
<feature type="region of interest" description="Disordered" evidence="3">
    <location>
        <begin position="66"/>
        <end position="107"/>
    </location>
</feature>
<evidence type="ECO:0008006" key="8">
    <source>
        <dbReference type="Google" id="ProtNLM"/>
    </source>
</evidence>
<reference evidence="6 7" key="1">
    <citation type="submission" date="2020-08" db="EMBL/GenBank/DDBJ databases">
        <title>Plant Genome Project.</title>
        <authorList>
            <person name="Zhang R.-G."/>
        </authorList>
    </citation>
    <scope>NUCLEOTIDE SEQUENCE [LARGE SCALE GENOMIC DNA]</scope>
    <source>
        <tissue evidence="6">Rhizome</tissue>
    </source>
</reference>
<feature type="compositionally biased region" description="Polar residues" evidence="3">
    <location>
        <begin position="749"/>
        <end position="767"/>
    </location>
</feature>
<evidence type="ECO:0000313" key="6">
    <source>
        <dbReference type="EMBL" id="KAG6482257.1"/>
    </source>
</evidence>